<feature type="domain" description="Gfo/Idh/MocA-like oxidoreductase C-terminal" evidence="4">
    <location>
        <begin position="139"/>
        <end position="346"/>
    </location>
</feature>
<dbReference type="Gene3D" id="3.40.50.720">
    <property type="entry name" value="NAD(P)-binding Rossmann-like Domain"/>
    <property type="match status" value="1"/>
</dbReference>
<dbReference type="Pfam" id="PF02894">
    <property type="entry name" value="GFO_IDH_MocA_C"/>
    <property type="match status" value="1"/>
</dbReference>
<keyword evidence="2 5" id="KW-0560">Oxidoreductase</keyword>
<dbReference type="Gene3D" id="3.30.360.10">
    <property type="entry name" value="Dihydrodipicolinate Reductase, domain 2"/>
    <property type="match status" value="1"/>
</dbReference>
<evidence type="ECO:0000259" key="3">
    <source>
        <dbReference type="Pfam" id="PF01408"/>
    </source>
</evidence>
<sequence length="362" mass="37978">MSPISAAPIRAGLIGFGYAGRTFHAPLIAATDGLAITAVASSQVAGDLAESLGDVIVVATPAALLERSDIDLVVVASPNDSHAPLALAALAAGKHVVVEKPFALSLDEARQATLAAGRAGRLLAVFHNRRWDSDFLSVRAAIDAGAIGDVVQFESHFDRFRPAVRDRWRERAGDGGGLWYDLGPHLIDQALLLFGLPEFVQADLAALRPGASADDWAHAVLHYADKRIVLHASMLAAGGSARFTVHGTAGSLVKQRGDQQEAQLLGGMVPGAPGWGSDNDPLVLHDGETTRELPVVSGDQRRFYREVVAAIRGEGVNPVPAAQTLATMAVIEAGLRSSAERRAVPLALTEAERSAFRASLAA</sequence>
<comment type="similarity">
    <text evidence="1">Belongs to the Gfo/Idh/MocA family.</text>
</comment>
<protein>
    <submittedName>
        <fullName evidence="5">Putative oxidoreductase YdgJ</fullName>
        <ecNumber evidence="5">1.-.-.-</ecNumber>
    </submittedName>
</protein>
<gene>
    <name evidence="5" type="primary">ydgJ</name>
    <name evidence="5" type="ORF">SPMU_11220</name>
</gene>
<dbReference type="EC" id="1.-.-.-" evidence="5"/>
<evidence type="ECO:0000259" key="4">
    <source>
        <dbReference type="Pfam" id="PF02894"/>
    </source>
</evidence>
<keyword evidence="6" id="KW-1185">Reference proteome</keyword>
<dbReference type="RefSeq" id="WP_245832773.1">
    <property type="nucleotide sequence ID" value="NZ_NBBJ01000001.1"/>
</dbReference>
<dbReference type="InterPro" id="IPR000683">
    <property type="entry name" value="Gfo/Idh/MocA-like_OxRdtase_N"/>
</dbReference>
<dbReference type="PANTHER" id="PTHR43708">
    <property type="entry name" value="CONSERVED EXPRESSED OXIDOREDUCTASE (EUROFUNG)"/>
    <property type="match status" value="1"/>
</dbReference>
<dbReference type="GO" id="GO:0000166">
    <property type="term" value="F:nucleotide binding"/>
    <property type="evidence" value="ECO:0007669"/>
    <property type="project" value="InterPro"/>
</dbReference>
<dbReference type="InterPro" id="IPR004104">
    <property type="entry name" value="Gfo/Idh/MocA-like_OxRdtase_C"/>
</dbReference>
<dbReference type="InterPro" id="IPR051317">
    <property type="entry name" value="Gfo/Idh/MocA_oxidoreduct"/>
</dbReference>
<feature type="domain" description="Gfo/Idh/MocA-like oxidoreductase N-terminal" evidence="3">
    <location>
        <begin position="9"/>
        <end position="127"/>
    </location>
</feature>
<comment type="caution">
    <text evidence="5">The sequence shown here is derived from an EMBL/GenBank/DDBJ whole genome shotgun (WGS) entry which is preliminary data.</text>
</comment>
<dbReference type="InterPro" id="IPR036291">
    <property type="entry name" value="NAD(P)-bd_dom_sf"/>
</dbReference>
<dbReference type="SUPFAM" id="SSF51735">
    <property type="entry name" value="NAD(P)-binding Rossmann-fold domains"/>
    <property type="match status" value="1"/>
</dbReference>
<name>A0A245ZSU3_9SPHN</name>
<dbReference type="GO" id="GO:0016491">
    <property type="term" value="F:oxidoreductase activity"/>
    <property type="evidence" value="ECO:0007669"/>
    <property type="project" value="UniProtKB-KW"/>
</dbReference>
<reference evidence="5 6" key="1">
    <citation type="submission" date="2017-03" db="EMBL/GenBank/DDBJ databases">
        <title>Genome sequence of Sphingomonas mucosissima DSM 17494.</title>
        <authorList>
            <person name="Poehlein A."/>
            <person name="Wuebbeler J.H."/>
            <person name="Steinbuechel A."/>
            <person name="Daniel R."/>
        </authorList>
    </citation>
    <scope>NUCLEOTIDE SEQUENCE [LARGE SCALE GENOMIC DNA]</scope>
    <source>
        <strain evidence="5 6">DSM 17494</strain>
    </source>
</reference>
<dbReference type="PANTHER" id="PTHR43708:SF5">
    <property type="entry name" value="CONSERVED EXPRESSED OXIDOREDUCTASE (EUROFUNG)-RELATED"/>
    <property type="match status" value="1"/>
</dbReference>
<dbReference type="AlphaFoldDB" id="A0A245ZSU3"/>
<evidence type="ECO:0000256" key="1">
    <source>
        <dbReference type="ARBA" id="ARBA00010928"/>
    </source>
</evidence>
<dbReference type="EMBL" id="NBBJ01000001">
    <property type="protein sequence ID" value="OWK32780.1"/>
    <property type="molecule type" value="Genomic_DNA"/>
</dbReference>
<proteinExistence type="inferred from homology"/>
<dbReference type="Proteomes" id="UP000197783">
    <property type="component" value="Unassembled WGS sequence"/>
</dbReference>
<evidence type="ECO:0000313" key="6">
    <source>
        <dbReference type="Proteomes" id="UP000197783"/>
    </source>
</evidence>
<evidence type="ECO:0000313" key="5">
    <source>
        <dbReference type="EMBL" id="OWK32780.1"/>
    </source>
</evidence>
<dbReference type="NCBIfam" id="NF008607">
    <property type="entry name" value="PRK11579.1"/>
    <property type="match status" value="1"/>
</dbReference>
<organism evidence="5 6">
    <name type="scientific">Sphingomonas mucosissima</name>
    <dbReference type="NCBI Taxonomy" id="370959"/>
    <lineage>
        <taxon>Bacteria</taxon>
        <taxon>Pseudomonadati</taxon>
        <taxon>Pseudomonadota</taxon>
        <taxon>Alphaproteobacteria</taxon>
        <taxon>Sphingomonadales</taxon>
        <taxon>Sphingomonadaceae</taxon>
        <taxon>Sphingomonas</taxon>
    </lineage>
</organism>
<dbReference type="Pfam" id="PF01408">
    <property type="entry name" value="GFO_IDH_MocA"/>
    <property type="match status" value="1"/>
</dbReference>
<evidence type="ECO:0000256" key="2">
    <source>
        <dbReference type="ARBA" id="ARBA00023002"/>
    </source>
</evidence>
<accession>A0A245ZSU3</accession>